<dbReference type="PANTHER" id="PTHR34387">
    <property type="entry name" value="SLR1258 PROTEIN"/>
    <property type="match status" value="1"/>
</dbReference>
<dbReference type="PANTHER" id="PTHR34387:SF1">
    <property type="entry name" value="PERIPLASMIC IMMUNOGENIC PROTEIN"/>
    <property type="match status" value="1"/>
</dbReference>
<dbReference type="RefSeq" id="WP_345066955.1">
    <property type="nucleotide sequence ID" value="NZ_BAABEX010000030.1"/>
</dbReference>
<dbReference type="InterPro" id="IPR007497">
    <property type="entry name" value="SIMPL/DUF541"/>
</dbReference>
<feature type="chain" id="PRO_5046848127" description="DUF541 domain-containing protein" evidence="1">
    <location>
        <begin position="27"/>
        <end position="244"/>
    </location>
</feature>
<dbReference type="Proteomes" id="UP001501788">
    <property type="component" value="Unassembled WGS sequence"/>
</dbReference>
<feature type="signal peptide" evidence="1">
    <location>
        <begin position="1"/>
        <end position="26"/>
    </location>
</feature>
<evidence type="ECO:0008006" key="4">
    <source>
        <dbReference type="Google" id="ProtNLM"/>
    </source>
</evidence>
<evidence type="ECO:0000313" key="2">
    <source>
        <dbReference type="EMBL" id="GAA4429456.1"/>
    </source>
</evidence>
<gene>
    <name evidence="2" type="ORF">GCM10023090_29520</name>
</gene>
<dbReference type="Gene3D" id="3.30.70.2970">
    <property type="entry name" value="Protein of unknown function (DUF541), domain 2"/>
    <property type="match status" value="1"/>
</dbReference>
<evidence type="ECO:0000313" key="3">
    <source>
        <dbReference type="Proteomes" id="UP001501788"/>
    </source>
</evidence>
<dbReference type="InterPro" id="IPR052022">
    <property type="entry name" value="26kDa_periplasmic_antigen"/>
</dbReference>
<accession>A0ABP8LI42</accession>
<reference evidence="3" key="1">
    <citation type="journal article" date="2019" name="Int. J. Syst. Evol. Microbiol.">
        <title>The Global Catalogue of Microorganisms (GCM) 10K type strain sequencing project: providing services to taxonomists for standard genome sequencing and annotation.</title>
        <authorList>
            <consortium name="The Broad Institute Genomics Platform"/>
            <consortium name="The Broad Institute Genome Sequencing Center for Infectious Disease"/>
            <person name="Wu L."/>
            <person name="Ma J."/>
        </authorList>
    </citation>
    <scope>NUCLEOTIDE SEQUENCE [LARGE SCALE GENOMIC DNA]</scope>
    <source>
        <strain evidence="3">JCM 31890</strain>
    </source>
</reference>
<proteinExistence type="predicted"/>
<dbReference type="Gene3D" id="3.30.110.170">
    <property type="entry name" value="Protein of unknown function (DUF541), domain 1"/>
    <property type="match status" value="1"/>
</dbReference>
<keyword evidence="1" id="KW-0732">Signal</keyword>
<dbReference type="EMBL" id="BAABEX010000030">
    <property type="protein sequence ID" value="GAA4429456.1"/>
    <property type="molecule type" value="Genomic_DNA"/>
</dbReference>
<name>A0ABP8LI42_9BURK</name>
<organism evidence="2 3">
    <name type="scientific">Acidovorax lacteus</name>
    <dbReference type="NCBI Taxonomy" id="1924988"/>
    <lineage>
        <taxon>Bacteria</taxon>
        <taxon>Pseudomonadati</taxon>
        <taxon>Pseudomonadota</taxon>
        <taxon>Betaproteobacteria</taxon>
        <taxon>Burkholderiales</taxon>
        <taxon>Comamonadaceae</taxon>
        <taxon>Acidovorax</taxon>
    </lineage>
</organism>
<evidence type="ECO:0000256" key="1">
    <source>
        <dbReference type="SAM" id="SignalP"/>
    </source>
</evidence>
<comment type="caution">
    <text evidence="2">The sequence shown here is derived from an EMBL/GenBank/DDBJ whole genome shotgun (WGS) entry which is preliminary data.</text>
</comment>
<sequence>MNSIPHRKVWLLAALLALGGVQVAHAQAPVAALAEPHNVVQLSASGTVEVAQDLLVLTLAATRDGADAAAVQAQLKQVLDAALAEARRQAQPGQLEVRTGSFGLYPRHGKDGRISGWQGRAELVLEGRDFARITAVAGRIQGMPIQQVGFGLSREARNQVETAARTQAIEQFRQRASELTRSFGFAQYSLREVSVSDSEQMPPPRPRMMMAMEAKSAAMADAPVPVEAGKTQVTVSVSGSVQMR</sequence>
<keyword evidence="3" id="KW-1185">Reference proteome</keyword>
<protein>
    <recommendedName>
        <fullName evidence="4">DUF541 domain-containing protein</fullName>
    </recommendedName>
</protein>
<dbReference type="Pfam" id="PF04402">
    <property type="entry name" value="SIMPL"/>
    <property type="match status" value="1"/>
</dbReference>